<gene>
    <name evidence="1" type="ORF">GRI62_04415</name>
</gene>
<dbReference type="SUPFAM" id="SSF53448">
    <property type="entry name" value="Nucleotide-diphospho-sugar transferases"/>
    <property type="match status" value="1"/>
</dbReference>
<evidence type="ECO:0008006" key="3">
    <source>
        <dbReference type="Google" id="ProtNLM"/>
    </source>
</evidence>
<organism evidence="1 2">
    <name type="scientific">Aurantiacibacter arachoides</name>
    <dbReference type="NCBI Taxonomy" id="1850444"/>
    <lineage>
        <taxon>Bacteria</taxon>
        <taxon>Pseudomonadati</taxon>
        <taxon>Pseudomonadota</taxon>
        <taxon>Alphaproteobacteria</taxon>
        <taxon>Sphingomonadales</taxon>
        <taxon>Erythrobacteraceae</taxon>
        <taxon>Aurantiacibacter</taxon>
    </lineage>
</organism>
<evidence type="ECO:0000313" key="1">
    <source>
        <dbReference type="EMBL" id="MXO92851.1"/>
    </source>
</evidence>
<dbReference type="InterPro" id="IPR029044">
    <property type="entry name" value="Nucleotide-diphossugar_trans"/>
</dbReference>
<accession>A0A844ZX32</accession>
<keyword evidence="2" id="KW-1185">Reference proteome</keyword>
<protein>
    <recommendedName>
        <fullName evidence="3">Glycosyltransferase</fullName>
    </recommendedName>
</protein>
<proteinExistence type="predicted"/>
<dbReference type="Proteomes" id="UP000460626">
    <property type="component" value="Unassembled WGS sequence"/>
</dbReference>
<reference evidence="1 2" key="1">
    <citation type="submission" date="2019-12" db="EMBL/GenBank/DDBJ databases">
        <title>Genomic-based taxomic classification of the family Erythrobacteraceae.</title>
        <authorList>
            <person name="Xu L."/>
        </authorList>
    </citation>
    <scope>NUCLEOTIDE SEQUENCE [LARGE SCALE GENOMIC DNA]</scope>
    <source>
        <strain evidence="1 2">RC4-10-4</strain>
    </source>
</reference>
<evidence type="ECO:0000313" key="2">
    <source>
        <dbReference type="Proteomes" id="UP000460626"/>
    </source>
</evidence>
<comment type="caution">
    <text evidence="1">The sequence shown here is derived from an EMBL/GenBank/DDBJ whole genome shotgun (WGS) entry which is preliminary data.</text>
</comment>
<dbReference type="AlphaFoldDB" id="A0A844ZX32"/>
<dbReference type="OrthoDB" id="7549339at2"/>
<sequence length="290" mass="31479">MTAEGAAGDQRCPLCLNPRFHARPHAFKECTHCEVAFAPEWTGQPEAARAALLAHAKGAALAEGLALNAAARRNLAFALARDAAGHVPVTLAAIARTAELAQFLHATEPVAGLFAERVVLVDAEQPPPVARNRVRVLAKPFDGDFAAQRNRLMAEIHTDWVLQLDTDESLTGESARTLVALVSEAERLGLAALGLPRRNRVDGVLSSLYPDIQYRLLHRDIRFAGRVHERPVVPFARTALALACPIDHALSRARVVARTAQYGAMAADAARPEDETALLQPMPARWRQFL</sequence>
<dbReference type="RefSeq" id="WP_131452184.1">
    <property type="nucleotide sequence ID" value="NZ_BMJK01000001.1"/>
</dbReference>
<name>A0A844ZX32_9SPHN</name>
<dbReference type="EMBL" id="WTYH01000001">
    <property type="protein sequence ID" value="MXO92851.1"/>
    <property type="molecule type" value="Genomic_DNA"/>
</dbReference>